<sequence>MIKDTFFSFSRFGKLFYKEISENWKLYGLQVLVMYVAMAITLIWYSYTDYTSFNTLAKTNDLNVHIFTLVFWMWSWWIFICLGTSFAFKTMKGKTGRITMLMTPVTAFEKFFFRWLIYVLVLPLLILLSIWLADYTRVFVYSAIYPEMPFIEVTDFKHFVDQGDGGYSLCHSWVDGSLLILLNVYIQSFFLLGSIIWPKNSFIKTLIAFVLFVFLYYWVVVGFSHFTENSALANLNSFIFKWGHVLFPVLTIINWVLTYFRLKESEVIHRM</sequence>
<dbReference type="Proteomes" id="UP001156218">
    <property type="component" value="Chromosome"/>
</dbReference>
<reference evidence="3 6" key="2">
    <citation type="submission" date="2021-06" db="EMBL/GenBank/DDBJ databases">
        <title>Interrogation of the integrated mobile genetic elements in gut-associated Bacteroides with a consensus prediction approach.</title>
        <authorList>
            <person name="Campbell D.E."/>
            <person name="Leigh J.R."/>
            <person name="Kim T."/>
            <person name="England W."/>
            <person name="Whitaker R.J."/>
            <person name="Degnan P.H."/>
        </authorList>
    </citation>
    <scope>NUCLEOTIDE SEQUENCE</scope>
    <source>
        <strain evidence="4">VPI-3443</strain>
        <strain evidence="3 6">WAL8669</strain>
    </source>
</reference>
<keyword evidence="1" id="KW-0812">Transmembrane</keyword>
<gene>
    <name evidence="2" type="ORF">GAN59_04960</name>
    <name evidence="3" type="ORF">KQP68_24610</name>
    <name evidence="4" type="ORF">KQP74_09735</name>
</gene>
<evidence type="ECO:0000313" key="3">
    <source>
        <dbReference type="EMBL" id="UYU66703.1"/>
    </source>
</evidence>
<dbReference type="Proteomes" id="UP000488521">
    <property type="component" value="Unassembled WGS sequence"/>
</dbReference>
<feature type="transmembrane region" description="Helical" evidence="1">
    <location>
        <begin position="111"/>
        <end position="133"/>
    </location>
</feature>
<dbReference type="AlphaFoldDB" id="A0A139L028"/>
<feature type="transmembrane region" description="Helical" evidence="1">
    <location>
        <begin position="238"/>
        <end position="262"/>
    </location>
</feature>
<evidence type="ECO:0000313" key="6">
    <source>
        <dbReference type="Proteomes" id="UP001156218"/>
    </source>
</evidence>
<feature type="transmembrane region" description="Helical" evidence="1">
    <location>
        <begin position="26"/>
        <end position="46"/>
    </location>
</feature>
<dbReference type="EMBL" id="WCRS01000002">
    <property type="protein sequence ID" value="KAB4478260.1"/>
    <property type="molecule type" value="Genomic_DNA"/>
</dbReference>
<name>A0A139L028_BACT4</name>
<evidence type="ECO:0008006" key="7">
    <source>
        <dbReference type="Google" id="ProtNLM"/>
    </source>
</evidence>
<evidence type="ECO:0000313" key="5">
    <source>
        <dbReference type="Proteomes" id="UP000488521"/>
    </source>
</evidence>
<dbReference type="EMBL" id="CP083680">
    <property type="protein sequence ID" value="UYU66703.1"/>
    <property type="molecule type" value="Genomic_DNA"/>
</dbReference>
<dbReference type="RefSeq" id="WP_016267240.1">
    <property type="nucleotide sequence ID" value="NZ_BQNN01000001.1"/>
</dbReference>
<evidence type="ECO:0000313" key="2">
    <source>
        <dbReference type="EMBL" id="KAB4478260.1"/>
    </source>
</evidence>
<proteinExistence type="predicted"/>
<feature type="transmembrane region" description="Helical" evidence="1">
    <location>
        <begin position="178"/>
        <end position="197"/>
    </location>
</feature>
<accession>A0A139L028</accession>
<evidence type="ECO:0000313" key="4">
    <source>
        <dbReference type="EMBL" id="UYU92899.1"/>
    </source>
</evidence>
<dbReference type="EMBL" id="CP083685">
    <property type="protein sequence ID" value="UYU92899.1"/>
    <property type="molecule type" value="Genomic_DNA"/>
</dbReference>
<feature type="transmembrane region" description="Helical" evidence="1">
    <location>
        <begin position="66"/>
        <end position="90"/>
    </location>
</feature>
<keyword evidence="1" id="KW-0472">Membrane</keyword>
<feature type="transmembrane region" description="Helical" evidence="1">
    <location>
        <begin position="206"/>
        <end position="226"/>
    </location>
</feature>
<evidence type="ECO:0000256" key="1">
    <source>
        <dbReference type="SAM" id="Phobius"/>
    </source>
</evidence>
<protein>
    <recommendedName>
        <fullName evidence="7">Transmembrane protein</fullName>
    </recommendedName>
</protein>
<organism evidence="2 5">
    <name type="scientific">Bacteroides thetaiotaomicron</name>
    <dbReference type="NCBI Taxonomy" id="818"/>
    <lineage>
        <taxon>Bacteria</taxon>
        <taxon>Pseudomonadati</taxon>
        <taxon>Bacteroidota</taxon>
        <taxon>Bacteroidia</taxon>
        <taxon>Bacteroidales</taxon>
        <taxon>Bacteroidaceae</taxon>
        <taxon>Bacteroides</taxon>
    </lineage>
</organism>
<dbReference type="Proteomes" id="UP001162960">
    <property type="component" value="Chromosome"/>
</dbReference>
<keyword evidence="1" id="KW-1133">Transmembrane helix</keyword>
<reference evidence="2 5" key="1">
    <citation type="journal article" date="2019" name="Nat. Med.">
        <title>A library of human gut bacterial isolates paired with longitudinal multiomics data enables mechanistic microbiome research.</title>
        <authorList>
            <person name="Poyet M."/>
            <person name="Groussin M."/>
            <person name="Gibbons S.M."/>
            <person name="Avila-Pacheco J."/>
            <person name="Jiang X."/>
            <person name="Kearney S.M."/>
            <person name="Perrotta A.R."/>
            <person name="Berdy B."/>
            <person name="Zhao S."/>
            <person name="Lieberman T.D."/>
            <person name="Swanson P.K."/>
            <person name="Smith M."/>
            <person name="Roesemann S."/>
            <person name="Alexander J.E."/>
            <person name="Rich S.A."/>
            <person name="Livny J."/>
            <person name="Vlamakis H."/>
            <person name="Clish C."/>
            <person name="Bullock K."/>
            <person name="Deik A."/>
            <person name="Scott J."/>
            <person name="Pierce K.A."/>
            <person name="Xavier R.J."/>
            <person name="Alm E.J."/>
        </authorList>
    </citation>
    <scope>NUCLEOTIDE SEQUENCE [LARGE SCALE GENOMIC DNA]</scope>
    <source>
        <strain evidence="2 5">BIOML-A156</strain>
    </source>
</reference>